<proteinExistence type="predicted"/>
<gene>
    <name evidence="1" type="ORF">E3N88_34071</name>
</gene>
<evidence type="ECO:0000313" key="1">
    <source>
        <dbReference type="EMBL" id="KAD3338550.1"/>
    </source>
</evidence>
<name>A0A5N6MDD1_9ASTR</name>
<reference evidence="1 2" key="1">
    <citation type="submission" date="2019-05" db="EMBL/GenBank/DDBJ databases">
        <title>Mikania micrantha, genome provides insights into the molecular mechanism of rapid growth.</title>
        <authorList>
            <person name="Liu B."/>
        </authorList>
    </citation>
    <scope>NUCLEOTIDE SEQUENCE [LARGE SCALE GENOMIC DNA]</scope>
    <source>
        <strain evidence="1">NLD-2019</strain>
        <tissue evidence="1">Leaf</tissue>
    </source>
</reference>
<sequence>MVEREIKREKHHHHLAGSFPANNGGAIHQSLHHLSPLVARISSVVSVSPSDANNSGKIPVFFSGDPLPVFFSGERETISDLDFRFLTPSIHALIHF</sequence>
<dbReference type="AlphaFoldDB" id="A0A5N6MDD1"/>
<comment type="caution">
    <text evidence="1">The sequence shown here is derived from an EMBL/GenBank/DDBJ whole genome shotgun (WGS) entry which is preliminary data.</text>
</comment>
<organism evidence="1 2">
    <name type="scientific">Mikania micrantha</name>
    <name type="common">bitter vine</name>
    <dbReference type="NCBI Taxonomy" id="192012"/>
    <lineage>
        <taxon>Eukaryota</taxon>
        <taxon>Viridiplantae</taxon>
        <taxon>Streptophyta</taxon>
        <taxon>Embryophyta</taxon>
        <taxon>Tracheophyta</taxon>
        <taxon>Spermatophyta</taxon>
        <taxon>Magnoliopsida</taxon>
        <taxon>eudicotyledons</taxon>
        <taxon>Gunneridae</taxon>
        <taxon>Pentapetalae</taxon>
        <taxon>asterids</taxon>
        <taxon>campanulids</taxon>
        <taxon>Asterales</taxon>
        <taxon>Asteraceae</taxon>
        <taxon>Asteroideae</taxon>
        <taxon>Heliantheae alliance</taxon>
        <taxon>Eupatorieae</taxon>
        <taxon>Mikania</taxon>
    </lineage>
</organism>
<accession>A0A5N6MDD1</accession>
<dbReference type="EMBL" id="SZYD01000016">
    <property type="protein sequence ID" value="KAD3338550.1"/>
    <property type="molecule type" value="Genomic_DNA"/>
</dbReference>
<dbReference type="Proteomes" id="UP000326396">
    <property type="component" value="Linkage Group LG6"/>
</dbReference>
<protein>
    <submittedName>
        <fullName evidence="1">Uncharacterized protein</fullName>
    </submittedName>
</protein>
<keyword evidence="2" id="KW-1185">Reference proteome</keyword>
<evidence type="ECO:0000313" key="2">
    <source>
        <dbReference type="Proteomes" id="UP000326396"/>
    </source>
</evidence>